<accession>A0ABV8RN23</accession>
<dbReference type="PANTHER" id="PTHR46268:SF15">
    <property type="entry name" value="UNIVERSAL STRESS PROTEIN HP_0031"/>
    <property type="match status" value="1"/>
</dbReference>
<comment type="similarity">
    <text evidence="1">Belongs to the universal stress protein A family.</text>
</comment>
<evidence type="ECO:0000313" key="3">
    <source>
        <dbReference type="EMBL" id="MFC4293686.1"/>
    </source>
</evidence>
<dbReference type="InterPro" id="IPR006015">
    <property type="entry name" value="Universal_stress_UspA"/>
</dbReference>
<dbReference type="PANTHER" id="PTHR46268">
    <property type="entry name" value="STRESS RESPONSE PROTEIN NHAX"/>
    <property type="match status" value="1"/>
</dbReference>
<dbReference type="InterPro" id="IPR006016">
    <property type="entry name" value="UspA"/>
</dbReference>
<gene>
    <name evidence="3" type="ORF">ACFO0A_01295</name>
</gene>
<dbReference type="Gene3D" id="3.40.50.12370">
    <property type="match status" value="1"/>
</dbReference>
<evidence type="ECO:0000259" key="2">
    <source>
        <dbReference type="Pfam" id="PF00582"/>
    </source>
</evidence>
<dbReference type="SUPFAM" id="SSF52402">
    <property type="entry name" value="Adenine nucleotide alpha hydrolases-like"/>
    <property type="match status" value="2"/>
</dbReference>
<proteinExistence type="inferred from homology"/>
<dbReference type="PRINTS" id="PR01438">
    <property type="entry name" value="UNVRSLSTRESS"/>
</dbReference>
<organism evidence="3 4">
    <name type="scientific">Novosphingobium tardum</name>
    <dbReference type="NCBI Taxonomy" id="1538021"/>
    <lineage>
        <taxon>Bacteria</taxon>
        <taxon>Pseudomonadati</taxon>
        <taxon>Pseudomonadota</taxon>
        <taxon>Alphaproteobacteria</taxon>
        <taxon>Sphingomonadales</taxon>
        <taxon>Sphingomonadaceae</taxon>
        <taxon>Novosphingobium</taxon>
    </lineage>
</organism>
<sequence length="259" mass="27753">MRSILVPADPRPSRDERIESALTVARATNGHVTVQVDVPITRYVSTDAFGGAALMREALEAARQDAEEKAAQISARLSSQDVPFDIEHSDEEAVESLVAGARLADLIVISFDDYCLNEVAVTARCPVLAIPAGHALLRLDQPAVVAWDGGHESANAMRAALPLLRLAESVHVVRVTEKENAFPPSDALCYLSRHDVHAELADCAPAGSIGVTLENAARRLNAGLIVMGAFGHSRLREMILGGVTKHFLTHSKVPLLLAH</sequence>
<dbReference type="CDD" id="cd00293">
    <property type="entry name" value="USP-like"/>
    <property type="match status" value="1"/>
</dbReference>
<feature type="domain" description="UspA" evidence="2">
    <location>
        <begin position="207"/>
        <end position="258"/>
    </location>
</feature>
<evidence type="ECO:0000313" key="4">
    <source>
        <dbReference type="Proteomes" id="UP001595828"/>
    </source>
</evidence>
<dbReference type="RefSeq" id="WP_379537175.1">
    <property type="nucleotide sequence ID" value="NZ_JBHSDR010000003.1"/>
</dbReference>
<reference evidence="4" key="1">
    <citation type="journal article" date="2019" name="Int. J. Syst. Evol. Microbiol.">
        <title>The Global Catalogue of Microorganisms (GCM) 10K type strain sequencing project: providing services to taxonomists for standard genome sequencing and annotation.</title>
        <authorList>
            <consortium name="The Broad Institute Genomics Platform"/>
            <consortium name="The Broad Institute Genome Sequencing Center for Infectious Disease"/>
            <person name="Wu L."/>
            <person name="Ma J."/>
        </authorList>
    </citation>
    <scope>NUCLEOTIDE SEQUENCE [LARGE SCALE GENOMIC DNA]</scope>
    <source>
        <strain evidence="4">CGMCC 1.12989</strain>
    </source>
</reference>
<dbReference type="Proteomes" id="UP001595828">
    <property type="component" value="Unassembled WGS sequence"/>
</dbReference>
<protein>
    <submittedName>
        <fullName evidence="3">Universal stress protein</fullName>
    </submittedName>
</protein>
<dbReference type="Pfam" id="PF00582">
    <property type="entry name" value="Usp"/>
    <property type="match status" value="1"/>
</dbReference>
<evidence type="ECO:0000256" key="1">
    <source>
        <dbReference type="ARBA" id="ARBA00008791"/>
    </source>
</evidence>
<comment type="caution">
    <text evidence="3">The sequence shown here is derived from an EMBL/GenBank/DDBJ whole genome shotgun (WGS) entry which is preliminary data.</text>
</comment>
<dbReference type="EMBL" id="JBHSDR010000003">
    <property type="protein sequence ID" value="MFC4293686.1"/>
    <property type="molecule type" value="Genomic_DNA"/>
</dbReference>
<keyword evidence="4" id="KW-1185">Reference proteome</keyword>
<name>A0ABV8RN23_9SPHN</name>